<keyword evidence="8 11" id="KW-0238">DNA-binding</keyword>
<feature type="binding site" evidence="11">
    <location>
        <position position="55"/>
    </location>
    <ligand>
        <name>[4Fe-4S] cluster</name>
        <dbReference type="ChEBI" id="CHEBI:49883"/>
    </ligand>
</feature>
<dbReference type="InterPro" id="IPR003482">
    <property type="entry name" value="Whib"/>
</dbReference>
<dbReference type="EMBL" id="CTEF01000011">
    <property type="protein sequence ID" value="CQD25320.1"/>
    <property type="molecule type" value="Genomic_DNA"/>
</dbReference>
<dbReference type="Pfam" id="PF02467">
    <property type="entry name" value="Whib"/>
    <property type="match status" value="1"/>
</dbReference>
<evidence type="ECO:0000256" key="2">
    <source>
        <dbReference type="ARBA" id="ARBA00006597"/>
    </source>
</evidence>
<comment type="PTM">
    <text evidence="11">The Fe-S cluster can be nitrosylated by nitric oxide (NO).</text>
</comment>
<dbReference type="GO" id="GO:0035731">
    <property type="term" value="F:dinitrosyl-iron complex binding"/>
    <property type="evidence" value="ECO:0007669"/>
    <property type="project" value="UniProtKB-UniRule"/>
</dbReference>
<dbReference type="GeneID" id="44300434"/>
<evidence type="ECO:0000256" key="1">
    <source>
        <dbReference type="ARBA" id="ARBA00004496"/>
    </source>
</evidence>
<dbReference type="RefSeq" id="WP_234814456.1">
    <property type="nucleotide sequence ID" value="NZ_JACKVA010000026.1"/>
</dbReference>
<dbReference type="HAMAP" id="MF_01479">
    <property type="entry name" value="WhiB"/>
    <property type="match status" value="1"/>
</dbReference>
<keyword evidence="4 11" id="KW-0479">Metal-binding</keyword>
<dbReference type="PANTHER" id="PTHR38839:SF4">
    <property type="entry name" value="TRANSCRIPTIONAL REGULATOR WHIB"/>
    <property type="match status" value="1"/>
</dbReference>
<evidence type="ECO:0000256" key="6">
    <source>
        <dbReference type="ARBA" id="ARBA00023014"/>
    </source>
</evidence>
<keyword evidence="17" id="KW-1185">Reference proteome</keyword>
<keyword evidence="6 11" id="KW-0411">Iron-sulfur</keyword>
<organism evidence="13 16">
    <name type="scientific">Mycolicibacterium conceptionense</name>
    <dbReference type="NCBI Taxonomy" id="451644"/>
    <lineage>
        <taxon>Bacteria</taxon>
        <taxon>Bacillati</taxon>
        <taxon>Actinomycetota</taxon>
        <taxon>Actinomycetes</taxon>
        <taxon>Mycobacteriales</taxon>
        <taxon>Mycobacteriaceae</taxon>
        <taxon>Mycolicibacterium</taxon>
    </lineage>
</organism>
<feature type="domain" description="4Fe-4S Wbl-type" evidence="12">
    <location>
        <begin position="21"/>
        <end position="79"/>
    </location>
</feature>
<dbReference type="GO" id="GO:0046872">
    <property type="term" value="F:metal ion binding"/>
    <property type="evidence" value="ECO:0007669"/>
    <property type="project" value="UniProtKB-KW"/>
</dbReference>
<comment type="PTM">
    <text evidence="11">Upon Fe-S cluster removal intramolecular disulfide bonds are formed.</text>
</comment>
<feature type="binding site" evidence="11">
    <location>
        <position position="22"/>
    </location>
    <ligand>
        <name>[4Fe-4S] cluster</name>
        <dbReference type="ChEBI" id="CHEBI:49883"/>
    </ligand>
</feature>
<comment type="cofactor">
    <cofactor evidence="11">
        <name>[4Fe-4S] cluster</name>
        <dbReference type="ChEBI" id="CHEBI:49883"/>
    </cofactor>
    <text evidence="11">Binds 1 [4Fe-4S] cluster per subunit. Following nitrosylation of the [4Fe-4S] cluster binds 1 [4Fe-8(NO)] cluster per subunit.</text>
</comment>
<sequence>MSIIGTIEYLLNREPWQSEGLCRQVDIGDMFFPEKGGSTKEAKRICAQCPVMDQCLEYALAHQERFGVWGGLSERERRGLIKGVA</sequence>
<gene>
    <name evidence="11" type="primary">whiB</name>
    <name evidence="15" type="ORF">AWB98_29210</name>
    <name evidence="13" type="ORF">BN970_03339</name>
    <name evidence="14" type="ORF">BN970_07122</name>
</gene>
<comment type="function">
    <text evidence="11">Acts as a transcriptional regulator. Probably redox-responsive. The apo- but not holo-form probably binds DNA.</text>
</comment>
<evidence type="ECO:0000256" key="5">
    <source>
        <dbReference type="ARBA" id="ARBA00023004"/>
    </source>
</evidence>
<dbReference type="Proteomes" id="UP000182227">
    <property type="component" value="Unassembled WGS sequence"/>
</dbReference>
<evidence type="ECO:0000256" key="11">
    <source>
        <dbReference type="HAMAP-Rule" id="MF_01479"/>
    </source>
</evidence>
<dbReference type="PROSITE" id="PS51674">
    <property type="entry name" value="4FE4S_WBL"/>
    <property type="match status" value="1"/>
</dbReference>
<comment type="subcellular location">
    <subcellularLocation>
        <location evidence="1 11">Cytoplasm</location>
    </subcellularLocation>
</comment>
<keyword evidence="3 11" id="KW-0004">4Fe-4S</keyword>
<evidence type="ECO:0000256" key="10">
    <source>
        <dbReference type="ARBA" id="ARBA00023163"/>
    </source>
</evidence>
<dbReference type="InterPro" id="IPR034768">
    <property type="entry name" value="4FE4S_WBL"/>
</dbReference>
<dbReference type="GO" id="GO:0045454">
    <property type="term" value="P:cell redox homeostasis"/>
    <property type="evidence" value="ECO:0007669"/>
    <property type="project" value="TreeGrafter"/>
</dbReference>
<reference evidence="15 17" key="2">
    <citation type="submission" date="2016-01" db="EMBL/GenBank/DDBJ databases">
        <title>The new phylogeny of the genus Mycobacterium.</title>
        <authorList>
            <person name="Tarcisio F."/>
            <person name="Conor M."/>
            <person name="Antonella G."/>
            <person name="Elisabetta G."/>
            <person name="Giulia F.S."/>
            <person name="Sara T."/>
            <person name="Anna F."/>
            <person name="Clotilde B."/>
            <person name="Roberto B."/>
            <person name="Veronica D.S."/>
            <person name="Fabio R."/>
            <person name="Monica P."/>
            <person name="Olivier J."/>
            <person name="Enrico T."/>
            <person name="Nicola S."/>
        </authorList>
    </citation>
    <scope>NUCLEOTIDE SEQUENCE [LARGE SCALE GENOMIC DNA]</scope>
    <source>
        <strain evidence="15 17">CCUG 50187</strain>
    </source>
</reference>
<evidence type="ECO:0000313" key="17">
    <source>
        <dbReference type="Proteomes" id="UP000193811"/>
    </source>
</evidence>
<evidence type="ECO:0000256" key="8">
    <source>
        <dbReference type="ARBA" id="ARBA00023125"/>
    </source>
</evidence>
<evidence type="ECO:0000313" key="13">
    <source>
        <dbReference type="EMBL" id="CQD15847.1"/>
    </source>
</evidence>
<keyword evidence="7 11" id="KW-0805">Transcription regulation</keyword>
<evidence type="ECO:0000313" key="16">
    <source>
        <dbReference type="Proteomes" id="UP000182227"/>
    </source>
</evidence>
<evidence type="ECO:0000259" key="12">
    <source>
        <dbReference type="PROSITE" id="PS51674"/>
    </source>
</evidence>
<keyword evidence="10 11" id="KW-0804">Transcription</keyword>
<evidence type="ECO:0000256" key="3">
    <source>
        <dbReference type="ARBA" id="ARBA00022485"/>
    </source>
</evidence>
<dbReference type="GO" id="GO:0051539">
    <property type="term" value="F:4 iron, 4 sulfur cluster binding"/>
    <property type="evidence" value="ECO:0007669"/>
    <property type="project" value="UniProtKB-UniRule"/>
</dbReference>
<evidence type="ECO:0000256" key="4">
    <source>
        <dbReference type="ARBA" id="ARBA00022723"/>
    </source>
</evidence>
<dbReference type="GO" id="GO:0003677">
    <property type="term" value="F:DNA binding"/>
    <property type="evidence" value="ECO:0007669"/>
    <property type="project" value="UniProtKB-UniRule"/>
</dbReference>
<dbReference type="EMBL" id="LQOP01000036">
    <property type="protein sequence ID" value="ORV20030.1"/>
    <property type="molecule type" value="Genomic_DNA"/>
</dbReference>
<reference evidence="13 16" key="1">
    <citation type="submission" date="2015-03" db="EMBL/GenBank/DDBJ databases">
        <authorList>
            <person name="Murphy D."/>
        </authorList>
    </citation>
    <scope>NUCLEOTIDE SEQUENCE [LARGE SCALE GENOMIC DNA]</scope>
    <source>
        <strain evidence="13 16">D16</strain>
    </source>
</reference>
<dbReference type="EMBL" id="CTEF01000002">
    <property type="protein sequence ID" value="CQD15847.1"/>
    <property type="molecule type" value="Genomic_DNA"/>
</dbReference>
<feature type="binding site" evidence="11">
    <location>
        <position position="46"/>
    </location>
    <ligand>
        <name>[4Fe-4S] cluster</name>
        <dbReference type="ChEBI" id="CHEBI:49883"/>
    </ligand>
</feature>
<keyword evidence="9 11" id="KW-1015">Disulfide bond</keyword>
<dbReference type="GO" id="GO:0047134">
    <property type="term" value="F:protein-disulfide reductase [NAD(P)H] activity"/>
    <property type="evidence" value="ECO:0007669"/>
    <property type="project" value="TreeGrafter"/>
</dbReference>
<name>A0A0U1DJB7_9MYCO</name>
<evidence type="ECO:0000256" key="9">
    <source>
        <dbReference type="ARBA" id="ARBA00023157"/>
    </source>
</evidence>
<comment type="similarity">
    <text evidence="2 11">Belongs to the WhiB family.</text>
</comment>
<dbReference type="Proteomes" id="UP000193811">
    <property type="component" value="Unassembled WGS sequence"/>
</dbReference>
<dbReference type="AlphaFoldDB" id="A0A0U1DJB7"/>
<accession>A0A0U1DJB7</accession>
<dbReference type="GO" id="GO:0045892">
    <property type="term" value="P:negative regulation of DNA-templated transcription"/>
    <property type="evidence" value="ECO:0007669"/>
    <property type="project" value="TreeGrafter"/>
</dbReference>
<dbReference type="GO" id="GO:0005737">
    <property type="term" value="C:cytoplasm"/>
    <property type="evidence" value="ECO:0007669"/>
    <property type="project" value="UniProtKB-SubCell"/>
</dbReference>
<feature type="binding site" evidence="11">
    <location>
        <position position="49"/>
    </location>
    <ligand>
        <name>[4Fe-4S] cluster</name>
        <dbReference type="ChEBI" id="CHEBI:49883"/>
    </ligand>
</feature>
<evidence type="ECO:0000256" key="7">
    <source>
        <dbReference type="ARBA" id="ARBA00023015"/>
    </source>
</evidence>
<evidence type="ECO:0000313" key="15">
    <source>
        <dbReference type="EMBL" id="ORV20030.1"/>
    </source>
</evidence>
<evidence type="ECO:0000313" key="14">
    <source>
        <dbReference type="EMBL" id="CQD25320.1"/>
    </source>
</evidence>
<keyword evidence="11" id="KW-0963">Cytoplasm</keyword>
<dbReference type="PANTHER" id="PTHR38839">
    <property type="entry name" value="TRANSCRIPTIONAL REGULATOR WHID-RELATED"/>
    <property type="match status" value="1"/>
</dbReference>
<proteinExistence type="inferred from homology"/>
<keyword evidence="5 11" id="KW-0408">Iron</keyword>
<protein>
    <recommendedName>
        <fullName evidence="11">Transcriptional regulator WhiB</fullName>
    </recommendedName>
</protein>